<name>A0A1Z4VUF1_9GAMM</name>
<dbReference type="RefSeq" id="WP_096367060.1">
    <property type="nucleotide sequence ID" value="NZ_AP018052.1"/>
</dbReference>
<dbReference type="Proteomes" id="UP000218765">
    <property type="component" value="Chromosome"/>
</dbReference>
<evidence type="ECO:0000313" key="9">
    <source>
        <dbReference type="Proteomes" id="UP000218765"/>
    </source>
</evidence>
<dbReference type="SMART" id="SM00842">
    <property type="entry name" value="FtsA"/>
    <property type="match status" value="1"/>
</dbReference>
<dbReference type="PANTHER" id="PTHR32432">
    <property type="entry name" value="CELL DIVISION PROTEIN FTSA-RELATED"/>
    <property type="match status" value="1"/>
</dbReference>
<dbReference type="Gene3D" id="3.30.420.40">
    <property type="match status" value="2"/>
</dbReference>
<evidence type="ECO:0000259" key="7">
    <source>
        <dbReference type="SMART" id="SM00842"/>
    </source>
</evidence>
<dbReference type="HAMAP" id="MF_02033">
    <property type="entry name" value="FtsA"/>
    <property type="match status" value="1"/>
</dbReference>
<comment type="subcellular location">
    <subcellularLocation>
        <location evidence="5">Cell membrane</location>
        <topology evidence="5">Peripheral membrane protein</topology>
        <orientation evidence="5">Cytoplasmic side</orientation>
    </subcellularLocation>
    <text evidence="5">Localizes to the Z ring in an FtsZ-dependent manner. Targeted to the membrane through a conserved C-terminal amphipathic helix.</text>
</comment>
<dbReference type="AlphaFoldDB" id="A0A1Z4VUF1"/>
<dbReference type="SUPFAM" id="SSF53067">
    <property type="entry name" value="Actin-like ATPase domain"/>
    <property type="match status" value="2"/>
</dbReference>
<evidence type="ECO:0000256" key="4">
    <source>
        <dbReference type="ARBA" id="ARBA00023306"/>
    </source>
</evidence>
<protein>
    <recommendedName>
        <fullName evidence="5 6">Cell division protein FtsA</fullName>
    </recommendedName>
</protein>
<dbReference type="KEGG" id="ttc:FOKN1_2662"/>
<dbReference type="GO" id="GO:0032153">
    <property type="term" value="C:cell division site"/>
    <property type="evidence" value="ECO:0007669"/>
    <property type="project" value="UniProtKB-UniRule"/>
</dbReference>
<keyword evidence="9" id="KW-1185">Reference proteome</keyword>
<keyword evidence="4 5" id="KW-0131">Cell cycle</keyword>
<dbReference type="Pfam" id="PF14450">
    <property type="entry name" value="FtsA"/>
    <property type="match status" value="2"/>
</dbReference>
<evidence type="ECO:0000313" key="8">
    <source>
        <dbReference type="EMBL" id="BAZ95032.1"/>
    </source>
</evidence>
<dbReference type="Gene3D" id="3.30.1490.110">
    <property type="match status" value="1"/>
</dbReference>
<evidence type="ECO:0000256" key="3">
    <source>
        <dbReference type="ARBA" id="ARBA00023136"/>
    </source>
</evidence>
<dbReference type="InterPro" id="IPR043129">
    <property type="entry name" value="ATPase_NBD"/>
</dbReference>
<dbReference type="Pfam" id="PF02491">
    <property type="entry name" value="SHS2_FTSA"/>
    <property type="match status" value="1"/>
</dbReference>
<organism evidence="8 9">
    <name type="scientific">Thiohalobacter thiocyanaticus</name>
    <dbReference type="NCBI Taxonomy" id="585455"/>
    <lineage>
        <taxon>Bacteria</taxon>
        <taxon>Pseudomonadati</taxon>
        <taxon>Pseudomonadota</taxon>
        <taxon>Gammaproteobacteria</taxon>
        <taxon>Thiohalobacterales</taxon>
        <taxon>Thiohalobacteraceae</taxon>
        <taxon>Thiohalobacter</taxon>
    </lineage>
</organism>
<dbReference type="OrthoDB" id="9810567at2"/>
<dbReference type="NCBIfam" id="TIGR01174">
    <property type="entry name" value="ftsA"/>
    <property type="match status" value="1"/>
</dbReference>
<evidence type="ECO:0000256" key="1">
    <source>
        <dbReference type="ARBA" id="ARBA00022475"/>
    </source>
</evidence>
<dbReference type="FunFam" id="3.30.420.40:FF:000035">
    <property type="entry name" value="Cell division protein FtsA"/>
    <property type="match status" value="1"/>
</dbReference>
<dbReference type="NCBIfam" id="NF007009">
    <property type="entry name" value="PRK09472.1"/>
    <property type="match status" value="1"/>
</dbReference>
<dbReference type="InterPro" id="IPR020823">
    <property type="entry name" value="Cell_div_FtsA"/>
</dbReference>
<proteinExistence type="inferred from homology"/>
<dbReference type="EMBL" id="AP018052">
    <property type="protein sequence ID" value="BAZ95032.1"/>
    <property type="molecule type" value="Genomic_DNA"/>
</dbReference>
<reference evidence="8 9" key="1">
    <citation type="submission" date="2017-05" db="EMBL/GenBank/DDBJ databases">
        <title>Thiocyanate degradation by Thiohalobacter thiocyanaticus FOKN1.</title>
        <authorList>
            <person name="Oshiki M."/>
            <person name="Fukushima T."/>
            <person name="Kawano S."/>
            <person name="Nakagawa J."/>
        </authorList>
    </citation>
    <scope>NUCLEOTIDE SEQUENCE [LARGE SCALE GENOMIC DNA]</scope>
    <source>
        <strain evidence="8 9">FOKN1</strain>
    </source>
</reference>
<dbReference type="PIRSF" id="PIRSF003101">
    <property type="entry name" value="FtsA"/>
    <property type="match status" value="1"/>
</dbReference>
<keyword evidence="3 5" id="KW-0472">Membrane</keyword>
<dbReference type="FunFam" id="3.30.1490.110:FF:000002">
    <property type="entry name" value="Cell division protein FtsA"/>
    <property type="match status" value="1"/>
</dbReference>
<dbReference type="CDD" id="cd24048">
    <property type="entry name" value="ASKHA_NBD_FtsA"/>
    <property type="match status" value="1"/>
</dbReference>
<evidence type="ECO:0000256" key="5">
    <source>
        <dbReference type="HAMAP-Rule" id="MF_02033"/>
    </source>
</evidence>
<keyword evidence="2 5" id="KW-0132">Cell division</keyword>
<dbReference type="FunFam" id="3.30.420.40:FF:000032">
    <property type="entry name" value="Cell division protein FtsA"/>
    <property type="match status" value="1"/>
</dbReference>
<keyword evidence="1 5" id="KW-1003">Cell membrane</keyword>
<comment type="similarity">
    <text evidence="5 6">Belongs to the FtsA/MreB family.</text>
</comment>
<accession>A0A1Z4VUF1</accession>
<dbReference type="PANTHER" id="PTHR32432:SF4">
    <property type="entry name" value="CELL DIVISION PROTEIN FTSA"/>
    <property type="match status" value="1"/>
</dbReference>
<dbReference type="GO" id="GO:0043093">
    <property type="term" value="P:FtsZ-dependent cytokinesis"/>
    <property type="evidence" value="ECO:0007669"/>
    <property type="project" value="UniProtKB-UniRule"/>
</dbReference>
<dbReference type="GO" id="GO:0009898">
    <property type="term" value="C:cytoplasmic side of plasma membrane"/>
    <property type="evidence" value="ECO:0007669"/>
    <property type="project" value="UniProtKB-UniRule"/>
</dbReference>
<dbReference type="InterPro" id="IPR050696">
    <property type="entry name" value="FtsA/MreB"/>
</dbReference>
<sequence>MTKRSEKNMIVGLDIGTSKVVAIVGEVLPEGGIEIIGIGSHPSRGMKKGVVVNIESTVHSIQRAIEEAELMAGCQIHSVYAGIAGSHIRSLNSHGIVAIRDKEVTPGDVERVIDAARAVAIPADQKILHILPQEFIIDNQEGIKEPVGMSGVRLEAKVHLVTGAVSAAQNIIKCVRRCGLEVDDIILEQLASSYSVLTEDEKELGVCLVDVGGGTTDMAVFTEGSIRHTSVIPIAGDQVTNDIAVALRTPTQHAEEIKIKYACALTQLASSDDTIEVPSVGDRPARRLARHTLAEVVEPRYEELLTLVQSELRRSGFEDLVAAGIVLTGGSSKMEGLVDLAEEVFHMPVRLGMPQYVAGLADVVRNPIYATGVGLLLFGNQNQSHLNLDIQGRGFRGVWDRMKSWFQGNF</sequence>
<dbReference type="InterPro" id="IPR003494">
    <property type="entry name" value="SHS2_FtsA"/>
</dbReference>
<gene>
    <name evidence="5" type="primary">ftsA</name>
    <name evidence="8" type="ORF">FOKN1_2662</name>
</gene>
<evidence type="ECO:0000256" key="2">
    <source>
        <dbReference type="ARBA" id="ARBA00022618"/>
    </source>
</evidence>
<comment type="function">
    <text evidence="5 6">Cell division protein that is involved in the assembly of the Z ring. May serve as a membrane anchor for the Z ring.</text>
</comment>
<evidence type="ECO:0000256" key="6">
    <source>
        <dbReference type="PIRNR" id="PIRNR003101"/>
    </source>
</evidence>
<feature type="domain" description="SHS2" evidence="7">
    <location>
        <begin position="10"/>
        <end position="196"/>
    </location>
</feature>
<comment type="subunit">
    <text evidence="5">Self-interacts. Interacts with FtsZ.</text>
</comment>